<accession>A0A9D2P1S3</accession>
<dbReference type="EMBL" id="DWWI01000052">
    <property type="protein sequence ID" value="HJC42512.1"/>
    <property type="molecule type" value="Genomic_DNA"/>
</dbReference>
<gene>
    <name evidence="4" type="ORF">H9756_02360</name>
</gene>
<feature type="compositionally biased region" description="Basic and acidic residues" evidence="1">
    <location>
        <begin position="278"/>
        <end position="292"/>
    </location>
</feature>
<evidence type="ECO:0000313" key="5">
    <source>
        <dbReference type="Proteomes" id="UP000823895"/>
    </source>
</evidence>
<evidence type="ECO:0000256" key="2">
    <source>
        <dbReference type="SAM" id="Phobius"/>
    </source>
</evidence>
<dbReference type="AlphaFoldDB" id="A0A9D2P1S3"/>
<reference evidence="4" key="1">
    <citation type="journal article" date="2021" name="PeerJ">
        <title>Extensive microbial diversity within the chicken gut microbiome revealed by metagenomics and culture.</title>
        <authorList>
            <person name="Gilroy R."/>
            <person name="Ravi A."/>
            <person name="Getino M."/>
            <person name="Pursley I."/>
            <person name="Horton D.L."/>
            <person name="Alikhan N.F."/>
            <person name="Baker D."/>
            <person name="Gharbi K."/>
            <person name="Hall N."/>
            <person name="Watson M."/>
            <person name="Adriaenssens E.M."/>
            <person name="Foster-Nyarko E."/>
            <person name="Jarju S."/>
            <person name="Secka A."/>
            <person name="Antonio M."/>
            <person name="Oren A."/>
            <person name="Chaudhuri R.R."/>
            <person name="La Ragione R."/>
            <person name="Hildebrand F."/>
            <person name="Pallen M.J."/>
        </authorList>
    </citation>
    <scope>NUCLEOTIDE SEQUENCE</scope>
    <source>
        <strain evidence="4">CHK165-2605</strain>
    </source>
</reference>
<evidence type="ECO:0000256" key="1">
    <source>
        <dbReference type="SAM" id="MobiDB-lite"/>
    </source>
</evidence>
<feature type="signal peptide" evidence="3">
    <location>
        <begin position="1"/>
        <end position="25"/>
    </location>
</feature>
<keyword evidence="2" id="KW-1133">Transmembrane helix</keyword>
<reference evidence="4" key="2">
    <citation type="submission" date="2021-04" db="EMBL/GenBank/DDBJ databases">
        <authorList>
            <person name="Gilroy R."/>
        </authorList>
    </citation>
    <scope>NUCLEOTIDE SEQUENCE</scope>
    <source>
        <strain evidence="4">CHK165-2605</strain>
    </source>
</reference>
<proteinExistence type="predicted"/>
<feature type="region of interest" description="Disordered" evidence="1">
    <location>
        <begin position="184"/>
        <end position="310"/>
    </location>
</feature>
<evidence type="ECO:0000256" key="3">
    <source>
        <dbReference type="SAM" id="SignalP"/>
    </source>
</evidence>
<feature type="compositionally biased region" description="Polar residues" evidence="1">
    <location>
        <begin position="239"/>
        <end position="277"/>
    </location>
</feature>
<dbReference type="Proteomes" id="UP000823895">
    <property type="component" value="Unassembled WGS sequence"/>
</dbReference>
<feature type="transmembrane region" description="Helical" evidence="2">
    <location>
        <begin position="312"/>
        <end position="331"/>
    </location>
</feature>
<keyword evidence="3" id="KW-0732">Signal</keyword>
<keyword evidence="2" id="KW-0812">Transmembrane</keyword>
<feature type="chain" id="PRO_5038386976" evidence="3">
    <location>
        <begin position="26"/>
        <end position="337"/>
    </location>
</feature>
<organism evidence="4 5">
    <name type="scientific">Candidatus Mediterraneibacter gallistercoris</name>
    <dbReference type="NCBI Taxonomy" id="2838671"/>
    <lineage>
        <taxon>Bacteria</taxon>
        <taxon>Bacillati</taxon>
        <taxon>Bacillota</taxon>
        <taxon>Clostridia</taxon>
        <taxon>Lachnospirales</taxon>
        <taxon>Lachnospiraceae</taxon>
        <taxon>Mediterraneibacter</taxon>
    </lineage>
</organism>
<name>A0A9D2P1S3_9FIRM</name>
<keyword evidence="2" id="KW-0472">Membrane</keyword>
<protein>
    <submittedName>
        <fullName evidence="4">LPXTG cell wall anchor domain-containing protein</fullName>
    </submittedName>
</protein>
<comment type="caution">
    <text evidence="4">The sequence shown here is derived from an EMBL/GenBank/DDBJ whole genome shotgun (WGS) entry which is preliminary data.</text>
</comment>
<sequence length="337" mass="36682">MKRKVILALLATMTLTVGSLGTVFATESNQGIEIQTTESEIHTHVWGDAYYVKDADAVYDQVKVIDQEEKWDWVINIISPAWDEEITEVQTICFSCEDKGIHTQFMNDKVVGTGESVEDHVKAHMLNGESGAYGSREVVVDTIHHEAVTEKVWTKVQDEISHMENVLVTPEKGHWEHACADCGEIQDRDTGEVIKPGTITPENPGTEAPENPDTDKPVNPDGNTDNPGDTTEDKEENTQKPGTSTGDNSQTTTDDKTQSGNENTSSTENKSDGQGQSENKETATADESEKADTTVTVSTEKKSPKTGDTSSLIYLATLAGSAVTGGTAFGLRRKFKK</sequence>
<dbReference type="NCBIfam" id="TIGR01167">
    <property type="entry name" value="LPXTG_anchor"/>
    <property type="match status" value="1"/>
</dbReference>
<evidence type="ECO:0000313" key="4">
    <source>
        <dbReference type="EMBL" id="HJC42512.1"/>
    </source>
</evidence>